<feature type="non-terminal residue" evidence="1">
    <location>
        <position position="1"/>
    </location>
</feature>
<evidence type="ECO:0000313" key="1">
    <source>
        <dbReference type="EMBL" id="CAB1428491.1"/>
    </source>
</evidence>
<proteinExistence type="predicted"/>
<dbReference type="EMBL" id="CADEAL010001059">
    <property type="protein sequence ID" value="CAB1428491.1"/>
    <property type="molecule type" value="Genomic_DNA"/>
</dbReference>
<organism evidence="1 2">
    <name type="scientific">Pleuronectes platessa</name>
    <name type="common">European plaice</name>
    <dbReference type="NCBI Taxonomy" id="8262"/>
    <lineage>
        <taxon>Eukaryota</taxon>
        <taxon>Metazoa</taxon>
        <taxon>Chordata</taxon>
        <taxon>Craniata</taxon>
        <taxon>Vertebrata</taxon>
        <taxon>Euteleostomi</taxon>
        <taxon>Actinopterygii</taxon>
        <taxon>Neopterygii</taxon>
        <taxon>Teleostei</taxon>
        <taxon>Neoteleostei</taxon>
        <taxon>Acanthomorphata</taxon>
        <taxon>Carangaria</taxon>
        <taxon>Pleuronectiformes</taxon>
        <taxon>Pleuronectoidei</taxon>
        <taxon>Pleuronectidae</taxon>
        <taxon>Pleuronectes</taxon>
    </lineage>
</organism>
<comment type="caution">
    <text evidence="1">The sequence shown here is derived from an EMBL/GenBank/DDBJ whole genome shotgun (WGS) entry which is preliminary data.</text>
</comment>
<evidence type="ECO:0000313" key="2">
    <source>
        <dbReference type="Proteomes" id="UP001153269"/>
    </source>
</evidence>
<dbReference type="Proteomes" id="UP001153269">
    <property type="component" value="Unassembled WGS sequence"/>
</dbReference>
<protein>
    <submittedName>
        <fullName evidence="1">Uncharacterized protein</fullName>
    </submittedName>
</protein>
<name>A0A9N7YKA2_PLEPL</name>
<reference evidence="1" key="1">
    <citation type="submission" date="2020-03" db="EMBL/GenBank/DDBJ databases">
        <authorList>
            <person name="Weist P."/>
        </authorList>
    </citation>
    <scope>NUCLEOTIDE SEQUENCE</scope>
</reference>
<keyword evidence="2" id="KW-1185">Reference proteome</keyword>
<dbReference type="AlphaFoldDB" id="A0A9N7YKA2"/>
<accession>A0A9N7YKA2</accession>
<gene>
    <name evidence="1" type="ORF">PLEPLA_LOCUS16464</name>
</gene>
<sequence>MYPIGLQACDLLHGSRCLDGHPQYVATTVGSARAHALTEIRRKANRRDAPGARASSRLIRVPLVPRVLKPRSTRTMGTRRWFTFKRAANSTGPSVMVREFLHTVARRDFCGPPESVPKVAKHLRQLHQE</sequence>